<accession>A0A1U7CKC7</accession>
<name>A0A1U7CKC7_9BACT</name>
<dbReference type="InterPro" id="IPR006143">
    <property type="entry name" value="RND_pump_MFP"/>
</dbReference>
<dbReference type="AlphaFoldDB" id="A0A1U7CKC7"/>
<dbReference type="RefSeq" id="WP_076343550.1">
    <property type="nucleotide sequence ID" value="NZ_CP019082.1"/>
</dbReference>
<sequence>MTALKTAGTVAVGMLATLSVAAFGQNGAGQDPAPRGATATLVLESADQLGRLDWIEKSEVAALREGVIEKMELREGDPAIKDQPIGYLHKEVAELTVAKNALMASNTAAIEKGQAAWEVALTVVARNKRLNERKPGMVSQEDVAKAEGELKVAVAQINEAKEQVAINKAELNLAKQMLKEHTIVAPFNGIVIKRMKHPGESVRANEAVVEIGNLARLWAEFHVPLEYALRVKEGQIVEIQPRLVGTRGDQPIERMKFRGKISFVNPEIQPVGETAVLIRAEFDNPNFELRPGFKVAATIFLTDDVASRTPQPTAR</sequence>
<protein>
    <submittedName>
        <fullName evidence="5">Macrolide export protein MacA</fullName>
    </submittedName>
</protein>
<dbReference type="EMBL" id="CP019082">
    <property type="protein sequence ID" value="APW59358.1"/>
    <property type="molecule type" value="Genomic_DNA"/>
</dbReference>
<evidence type="ECO:0000256" key="1">
    <source>
        <dbReference type="ARBA" id="ARBA00009477"/>
    </source>
</evidence>
<organism evidence="5 6">
    <name type="scientific">Paludisphaera borealis</name>
    <dbReference type="NCBI Taxonomy" id="1387353"/>
    <lineage>
        <taxon>Bacteria</taxon>
        <taxon>Pseudomonadati</taxon>
        <taxon>Planctomycetota</taxon>
        <taxon>Planctomycetia</taxon>
        <taxon>Isosphaerales</taxon>
        <taxon>Isosphaeraceae</taxon>
        <taxon>Paludisphaera</taxon>
    </lineage>
</organism>
<evidence type="ECO:0000256" key="3">
    <source>
        <dbReference type="SAM" id="SignalP"/>
    </source>
</evidence>
<evidence type="ECO:0000256" key="2">
    <source>
        <dbReference type="SAM" id="Coils"/>
    </source>
</evidence>
<feature type="chain" id="PRO_5012346365" evidence="3">
    <location>
        <begin position="25"/>
        <end position="315"/>
    </location>
</feature>
<dbReference type="Gene3D" id="1.10.287.470">
    <property type="entry name" value="Helix hairpin bin"/>
    <property type="match status" value="1"/>
</dbReference>
<feature type="coiled-coil region" evidence="2">
    <location>
        <begin position="143"/>
        <end position="177"/>
    </location>
</feature>
<feature type="domain" description="CusB-like beta-barrel" evidence="4">
    <location>
        <begin position="217"/>
        <end position="297"/>
    </location>
</feature>
<keyword evidence="6" id="KW-1185">Reference proteome</keyword>
<dbReference type="InterPro" id="IPR058792">
    <property type="entry name" value="Beta-barrel_RND_2"/>
</dbReference>
<dbReference type="Proteomes" id="UP000186309">
    <property type="component" value="Chromosome"/>
</dbReference>
<dbReference type="NCBIfam" id="TIGR01730">
    <property type="entry name" value="RND_mfp"/>
    <property type="match status" value="1"/>
</dbReference>
<proteinExistence type="inferred from homology"/>
<comment type="similarity">
    <text evidence="1">Belongs to the membrane fusion protein (MFP) (TC 8.A.1) family.</text>
</comment>
<reference evidence="6" key="1">
    <citation type="submission" date="2016-12" db="EMBL/GenBank/DDBJ databases">
        <title>Comparative genomics of four Isosphaeraceae planctomycetes: a common pool of plasmids and glycoside hydrolase genes.</title>
        <authorList>
            <person name="Ivanova A."/>
        </authorList>
    </citation>
    <scope>NUCLEOTIDE SEQUENCE [LARGE SCALE GENOMIC DNA]</scope>
    <source>
        <strain evidence="6">PX4</strain>
    </source>
</reference>
<keyword evidence="2" id="KW-0175">Coiled coil</keyword>
<dbReference type="Pfam" id="PF25954">
    <property type="entry name" value="Beta-barrel_RND_2"/>
    <property type="match status" value="1"/>
</dbReference>
<dbReference type="PANTHER" id="PTHR30469">
    <property type="entry name" value="MULTIDRUG RESISTANCE PROTEIN MDTA"/>
    <property type="match status" value="1"/>
</dbReference>
<dbReference type="GO" id="GO:0015562">
    <property type="term" value="F:efflux transmembrane transporter activity"/>
    <property type="evidence" value="ECO:0007669"/>
    <property type="project" value="TreeGrafter"/>
</dbReference>
<dbReference type="Gene3D" id="2.40.50.100">
    <property type="match status" value="1"/>
</dbReference>
<dbReference type="STRING" id="1387353.BSF38_00780"/>
<gene>
    <name evidence="5" type="primary">macA_1</name>
    <name evidence="5" type="ORF">BSF38_00780</name>
</gene>
<feature type="signal peptide" evidence="3">
    <location>
        <begin position="1"/>
        <end position="24"/>
    </location>
</feature>
<evidence type="ECO:0000313" key="5">
    <source>
        <dbReference type="EMBL" id="APW59358.1"/>
    </source>
</evidence>
<dbReference type="SUPFAM" id="SSF111369">
    <property type="entry name" value="HlyD-like secretion proteins"/>
    <property type="match status" value="1"/>
</dbReference>
<dbReference type="GO" id="GO:1990281">
    <property type="term" value="C:efflux pump complex"/>
    <property type="evidence" value="ECO:0007669"/>
    <property type="project" value="TreeGrafter"/>
</dbReference>
<dbReference type="Gene3D" id="2.40.30.170">
    <property type="match status" value="1"/>
</dbReference>
<evidence type="ECO:0000313" key="6">
    <source>
        <dbReference type="Proteomes" id="UP000186309"/>
    </source>
</evidence>
<keyword evidence="3" id="KW-0732">Signal</keyword>
<evidence type="ECO:0000259" key="4">
    <source>
        <dbReference type="Pfam" id="PF25954"/>
    </source>
</evidence>
<dbReference type="KEGG" id="pbor:BSF38_00780"/>
<dbReference type="PANTHER" id="PTHR30469:SF15">
    <property type="entry name" value="HLYD FAMILY OF SECRETION PROTEINS"/>
    <property type="match status" value="1"/>
</dbReference>